<evidence type="ECO:0000256" key="1">
    <source>
        <dbReference type="SAM" id="MobiDB-lite"/>
    </source>
</evidence>
<reference evidence="2 3" key="1">
    <citation type="submission" date="2015-09" db="EMBL/GenBank/DDBJ databases">
        <title>Draft genome of a European isolate of the apple canker pathogen Neonectria ditissima.</title>
        <authorList>
            <person name="Gomez-Cortecero A."/>
            <person name="Harrison R.J."/>
            <person name="Armitage A.D."/>
        </authorList>
    </citation>
    <scope>NUCLEOTIDE SEQUENCE [LARGE SCALE GENOMIC DNA]</scope>
    <source>
        <strain evidence="2 3">R09/05</strain>
    </source>
</reference>
<feature type="compositionally biased region" description="Basic and acidic residues" evidence="1">
    <location>
        <begin position="83"/>
        <end position="109"/>
    </location>
</feature>
<evidence type="ECO:0000313" key="3">
    <source>
        <dbReference type="Proteomes" id="UP000050424"/>
    </source>
</evidence>
<dbReference type="EMBL" id="LKCW01000001">
    <property type="protein sequence ID" value="KPM46326.1"/>
    <property type="molecule type" value="Genomic_DNA"/>
</dbReference>
<dbReference type="AlphaFoldDB" id="A0A0P7BQG8"/>
<protein>
    <submittedName>
        <fullName evidence="2">Uncharacterized protein</fullName>
    </submittedName>
</protein>
<gene>
    <name evidence="2" type="ORF">AK830_g29</name>
</gene>
<feature type="region of interest" description="Disordered" evidence="1">
    <location>
        <begin position="80"/>
        <end position="109"/>
    </location>
</feature>
<dbReference type="OrthoDB" id="4600794at2759"/>
<proteinExistence type="predicted"/>
<dbReference type="Proteomes" id="UP000050424">
    <property type="component" value="Unassembled WGS sequence"/>
</dbReference>
<name>A0A0P7BQG8_9HYPO</name>
<evidence type="ECO:0000313" key="2">
    <source>
        <dbReference type="EMBL" id="KPM46326.1"/>
    </source>
</evidence>
<organism evidence="2 3">
    <name type="scientific">Neonectria ditissima</name>
    <dbReference type="NCBI Taxonomy" id="78410"/>
    <lineage>
        <taxon>Eukaryota</taxon>
        <taxon>Fungi</taxon>
        <taxon>Dikarya</taxon>
        <taxon>Ascomycota</taxon>
        <taxon>Pezizomycotina</taxon>
        <taxon>Sordariomycetes</taxon>
        <taxon>Hypocreomycetidae</taxon>
        <taxon>Hypocreales</taxon>
        <taxon>Nectriaceae</taxon>
        <taxon>Neonectria</taxon>
    </lineage>
</organism>
<comment type="caution">
    <text evidence="2">The sequence shown here is derived from an EMBL/GenBank/DDBJ whole genome shotgun (WGS) entry which is preliminary data.</text>
</comment>
<keyword evidence="3" id="KW-1185">Reference proteome</keyword>
<sequence length="173" mass="18807">MASIPFARSAHNDCSIVAEVEFIREPSGPVTGKKSVSGFRESRLFFSADVKTGQILFTAAIQNYGDALLLGREMAMDATANPPRKELALPDSNSRVEETAPSSAEDRSTEMADFQSFIDTLPPVQSWSSSTISSLKAAVNNKYPEAPWNEESEWTRKTIDAILSTNQAGTGKD</sequence>
<accession>A0A0P7BQG8</accession>